<keyword evidence="3" id="KW-0964">Secreted</keyword>
<evidence type="ECO:0000256" key="3">
    <source>
        <dbReference type="ARBA" id="ARBA00022525"/>
    </source>
</evidence>
<keyword evidence="5" id="KW-0479">Metal-binding</keyword>
<dbReference type="Proteomes" id="UP000322245">
    <property type="component" value="Unassembled WGS sequence"/>
</dbReference>
<evidence type="ECO:0000256" key="8">
    <source>
        <dbReference type="ARBA" id="ARBA00023002"/>
    </source>
</evidence>
<keyword evidence="8" id="KW-0560">Oxidoreductase</keyword>
<evidence type="ECO:0000256" key="4">
    <source>
        <dbReference type="ARBA" id="ARBA00022530"/>
    </source>
</evidence>
<dbReference type="GO" id="GO:0016706">
    <property type="term" value="F:2-oxoglutarate-dependent dioxygenase activity"/>
    <property type="evidence" value="ECO:0007669"/>
    <property type="project" value="TreeGrafter"/>
</dbReference>
<dbReference type="PANTHER" id="PTHR30468:SF28">
    <property type="entry name" value="ALPHA-KETOGLUTARATE-DEPENDENT TAURINE DIOXYGENASE (AFU_ORTHOLOGUE AFUA_8G02210)-RELATED"/>
    <property type="match status" value="1"/>
</dbReference>
<accession>A0A5D3AJ64</accession>
<dbReference type="InterPro" id="IPR013015">
    <property type="entry name" value="Laminin_IV_B"/>
</dbReference>
<evidence type="ECO:0000256" key="6">
    <source>
        <dbReference type="ARBA" id="ARBA00022869"/>
    </source>
</evidence>
<proteinExistence type="inferred from homology"/>
<name>A0A5D3AJ64_9TREE</name>
<feature type="region of interest" description="Disordered" evidence="10">
    <location>
        <begin position="1"/>
        <end position="55"/>
    </location>
</feature>
<dbReference type="PROSITE" id="PS51116">
    <property type="entry name" value="LAMININ_IVB"/>
    <property type="match status" value="1"/>
</dbReference>
<gene>
    <name evidence="12" type="ORF">B9479_007845</name>
</gene>
<evidence type="ECO:0000256" key="10">
    <source>
        <dbReference type="SAM" id="MobiDB-lite"/>
    </source>
</evidence>
<dbReference type="AlphaFoldDB" id="A0A5D3AJ64"/>
<dbReference type="Gene3D" id="3.60.130.10">
    <property type="entry name" value="Clavaminate synthase-like"/>
    <property type="match status" value="1"/>
</dbReference>
<feature type="domain" description="Laminin IV type B" evidence="11">
    <location>
        <begin position="262"/>
        <end position="391"/>
    </location>
</feature>
<comment type="similarity">
    <text evidence="2">Belongs to the TfdA dioxygenase family.</text>
</comment>
<dbReference type="InterPro" id="IPR051323">
    <property type="entry name" value="AtsK-like"/>
</dbReference>
<keyword evidence="4" id="KW-0272">Extracellular matrix</keyword>
<dbReference type="GO" id="GO:0005604">
    <property type="term" value="C:basement membrane"/>
    <property type="evidence" value="ECO:0007669"/>
    <property type="project" value="UniProtKB-SubCell"/>
</dbReference>
<evidence type="ECO:0000256" key="1">
    <source>
        <dbReference type="ARBA" id="ARBA00004302"/>
    </source>
</evidence>
<dbReference type="SUPFAM" id="SSF51197">
    <property type="entry name" value="Clavaminate synthase-like"/>
    <property type="match status" value="1"/>
</dbReference>
<dbReference type="InterPro" id="IPR042098">
    <property type="entry name" value="TauD-like_sf"/>
</dbReference>
<comment type="caution">
    <text evidence="12">The sequence shown here is derived from an EMBL/GenBank/DDBJ whole genome shotgun (WGS) entry which is preliminary data.</text>
</comment>
<evidence type="ECO:0000256" key="5">
    <source>
        <dbReference type="ARBA" id="ARBA00022723"/>
    </source>
</evidence>
<sequence>MSATVLETATGLETPTATLSLRGGPDPAPAPAPAPAAEAKQEAEPPQRRSKFLPAPGPDYKYARFLPSYDHDLHLPPLEPFEHVDPGHAALKHANPREFLEGEGKREVRLTPKIGSEVHGVQLSQLDERAKSQLALFVAQRGVVVFRDQDFIDQDPEWQLHSWGSTFGRLHIHPTSGQPAEFPEFHLVYREASAKKTFISYYADRLSTTGWHSDVTYELQPPGLTTLFLYDSPDTGGDTVYVSQTEAYNRLSPSFRAYLETLTVIHSGVEQAEFSRRGNRGGVVKREPVETEHPLVRRHPVTGEKALFVNKQFSTRIVGLKYEESEAILNLLYTHIAQGQDFQVRAKWEPRTVVLWDNRVTAHSATGDYDPNNDGFRHGTRITPQAERPFI</sequence>
<evidence type="ECO:0000256" key="2">
    <source>
        <dbReference type="ARBA" id="ARBA00005896"/>
    </source>
</evidence>
<dbReference type="GO" id="GO:0005737">
    <property type="term" value="C:cytoplasm"/>
    <property type="evidence" value="ECO:0007669"/>
    <property type="project" value="TreeGrafter"/>
</dbReference>
<evidence type="ECO:0000313" key="12">
    <source>
        <dbReference type="EMBL" id="TYJ51575.1"/>
    </source>
</evidence>
<keyword evidence="13" id="KW-1185">Reference proteome</keyword>
<dbReference type="EMBL" id="NIDF01000215">
    <property type="protein sequence ID" value="TYJ51575.1"/>
    <property type="molecule type" value="Genomic_DNA"/>
</dbReference>
<evidence type="ECO:0000259" key="11">
    <source>
        <dbReference type="PROSITE" id="PS51116"/>
    </source>
</evidence>
<feature type="compositionally biased region" description="Polar residues" evidence="10">
    <location>
        <begin position="1"/>
        <end position="19"/>
    </location>
</feature>
<organism evidence="12 13">
    <name type="scientific">Cryptococcus floricola</name>
    <dbReference type="NCBI Taxonomy" id="2591691"/>
    <lineage>
        <taxon>Eukaryota</taxon>
        <taxon>Fungi</taxon>
        <taxon>Dikarya</taxon>
        <taxon>Basidiomycota</taxon>
        <taxon>Agaricomycotina</taxon>
        <taxon>Tremellomycetes</taxon>
        <taxon>Tremellales</taxon>
        <taxon>Cryptococcaceae</taxon>
        <taxon>Cryptococcus</taxon>
    </lineage>
</organism>
<evidence type="ECO:0000256" key="7">
    <source>
        <dbReference type="ARBA" id="ARBA00022964"/>
    </source>
</evidence>
<comment type="subcellular location">
    <subcellularLocation>
        <location evidence="1">Secreted</location>
        <location evidence="1">Extracellular space</location>
        <location evidence="1">Extracellular matrix</location>
        <location evidence="1">Basement membrane</location>
    </subcellularLocation>
</comment>
<keyword evidence="7" id="KW-0223">Dioxygenase</keyword>
<keyword evidence="9" id="KW-0408">Iron</keyword>
<evidence type="ECO:0000256" key="9">
    <source>
        <dbReference type="ARBA" id="ARBA00023004"/>
    </source>
</evidence>
<dbReference type="GO" id="GO:0046872">
    <property type="term" value="F:metal ion binding"/>
    <property type="evidence" value="ECO:0007669"/>
    <property type="project" value="UniProtKB-KW"/>
</dbReference>
<dbReference type="PANTHER" id="PTHR30468">
    <property type="entry name" value="ALPHA-KETOGLUTARATE-DEPENDENT SULFONATE DIOXYGENASE"/>
    <property type="match status" value="1"/>
</dbReference>
<dbReference type="InterPro" id="IPR003819">
    <property type="entry name" value="TauD/TfdA-like"/>
</dbReference>
<reference evidence="12 13" key="1">
    <citation type="submission" date="2017-05" db="EMBL/GenBank/DDBJ databases">
        <title>The Genome Sequence of Tsuchiyaea wingfieldii DSM 27421.</title>
        <authorList>
            <person name="Cuomo C."/>
            <person name="Passer A."/>
            <person name="Billmyre B."/>
            <person name="Heitman J."/>
        </authorList>
    </citation>
    <scope>NUCLEOTIDE SEQUENCE [LARGE SCALE GENOMIC DNA]</scope>
    <source>
        <strain evidence="12 13">DSM 27421</strain>
    </source>
</reference>
<dbReference type="Pfam" id="PF02668">
    <property type="entry name" value="TauD"/>
    <property type="match status" value="1"/>
</dbReference>
<protein>
    <recommendedName>
        <fullName evidence="11">Laminin IV type B domain-containing protein</fullName>
    </recommendedName>
</protein>
<evidence type="ECO:0000313" key="13">
    <source>
        <dbReference type="Proteomes" id="UP000322245"/>
    </source>
</evidence>
<feature type="region of interest" description="Disordered" evidence="10">
    <location>
        <begin position="366"/>
        <end position="391"/>
    </location>
</feature>
<dbReference type="FunFam" id="3.60.130.10:FF:000003">
    <property type="entry name" value="Alpha-ketoglutarate-dependent taurine dioxygenase"/>
    <property type="match status" value="1"/>
</dbReference>
<keyword evidence="6" id="KW-0084">Basement membrane</keyword>